<dbReference type="AlphaFoldDB" id="V9EJT9"/>
<evidence type="ECO:0000313" key="1">
    <source>
        <dbReference type="EMBL" id="ETI39459.1"/>
    </source>
</evidence>
<gene>
    <name evidence="1" type="ORF">F443_14952</name>
</gene>
<protein>
    <recommendedName>
        <fullName evidence="3">MULE transposase domain-containing protein</fullName>
    </recommendedName>
</protein>
<reference evidence="1 2" key="1">
    <citation type="submission" date="2013-11" db="EMBL/GenBank/DDBJ databases">
        <title>The Genome Sequence of Phytophthora parasitica P1569.</title>
        <authorList>
            <consortium name="The Broad Institute Genomics Platform"/>
            <person name="Russ C."/>
            <person name="Tyler B."/>
            <person name="Panabieres F."/>
            <person name="Shan W."/>
            <person name="Tripathy S."/>
            <person name="Grunwald N."/>
            <person name="Machado M."/>
            <person name="Johnson C.S."/>
            <person name="Arredondo F."/>
            <person name="Hong C."/>
            <person name="Coffey M."/>
            <person name="Young S.K."/>
            <person name="Zeng Q."/>
            <person name="Gargeya S."/>
            <person name="Fitzgerald M."/>
            <person name="Abouelleil A."/>
            <person name="Alvarado L."/>
            <person name="Chapman S.B."/>
            <person name="Gainer-Dewar J."/>
            <person name="Goldberg J."/>
            <person name="Griggs A."/>
            <person name="Gujja S."/>
            <person name="Hansen M."/>
            <person name="Howarth C."/>
            <person name="Imamovic A."/>
            <person name="Ireland A."/>
            <person name="Larimer J."/>
            <person name="McCowan C."/>
            <person name="Murphy C."/>
            <person name="Pearson M."/>
            <person name="Poon T.W."/>
            <person name="Priest M."/>
            <person name="Roberts A."/>
            <person name="Saif S."/>
            <person name="Shea T."/>
            <person name="Sykes S."/>
            <person name="Wortman J."/>
            <person name="Nusbaum C."/>
            <person name="Birren B."/>
        </authorList>
    </citation>
    <scope>NUCLEOTIDE SEQUENCE [LARGE SCALE GENOMIC DNA]</scope>
    <source>
        <strain evidence="1 2">P1569</strain>
    </source>
</reference>
<dbReference type="eggNOG" id="ENOG502S0E9">
    <property type="taxonomic scope" value="Eukaryota"/>
</dbReference>
<comment type="caution">
    <text evidence="1">The sequence shown here is derived from an EMBL/GenBank/DDBJ whole genome shotgun (WGS) entry which is preliminary data.</text>
</comment>
<evidence type="ECO:0000313" key="2">
    <source>
        <dbReference type="Proteomes" id="UP000018721"/>
    </source>
</evidence>
<name>V9EJT9_PHYNI</name>
<dbReference type="HOGENOM" id="CLU_028851_3_0_1"/>
<accession>V9EJT9</accession>
<keyword evidence="2" id="KW-1185">Reference proteome</keyword>
<proteinExistence type="predicted"/>
<dbReference type="EMBL" id="ANIZ01002609">
    <property type="protein sequence ID" value="ETI39459.1"/>
    <property type="molecule type" value="Genomic_DNA"/>
</dbReference>
<organism evidence="1 2">
    <name type="scientific">Phytophthora nicotianae P1569</name>
    <dbReference type="NCBI Taxonomy" id="1317065"/>
    <lineage>
        <taxon>Eukaryota</taxon>
        <taxon>Sar</taxon>
        <taxon>Stramenopiles</taxon>
        <taxon>Oomycota</taxon>
        <taxon>Peronosporomycetes</taxon>
        <taxon>Peronosporales</taxon>
        <taxon>Peronosporaceae</taxon>
        <taxon>Phytophthora</taxon>
    </lineage>
</organism>
<sequence length="249" mass="28927">MVPKPFTQCLIVMVRDPGVLYVPVMYVLIYSKHQDAYWNAVIYIVIQTGCLLEPASVTCDFEKGLMKAITEQFLSLRSLGVFSIWKQALWRKMLSERIQQDQIASALTLNAIVVLTIIPENEIADKGIRYERSLVDETGAKTKWNSFWRYFKNTWLNSNGADLWNVNSMQAAGIDLTNRTNNPLERYKRAFGELFSVTHPSLRAFVETAKTDTRRYAQMIDDIKHHRREPPRHAEYVEPHVLVDYLHFQ</sequence>
<dbReference type="Proteomes" id="UP000018721">
    <property type="component" value="Unassembled WGS sequence"/>
</dbReference>
<evidence type="ECO:0008006" key="3">
    <source>
        <dbReference type="Google" id="ProtNLM"/>
    </source>
</evidence>